<dbReference type="RefSeq" id="WP_074716045.1">
    <property type="nucleotide sequence ID" value="NZ_FNWV01000004.1"/>
</dbReference>
<protein>
    <submittedName>
        <fullName evidence="1">Uncharacterized protein</fullName>
    </submittedName>
</protein>
<dbReference type="OrthoDB" id="1819690at2"/>
<sequence>MKKILGILFLLILVAAGVCAYFFPGIPYYYKCTHELELRDNIWQEIPKDLPKLSEGYADFQTMDIRVTAWNDIEAQRKGDDNNVTWANEDHSHFITIFSERINESEDFLDMTGIDHGELDAYCKDAEKTTPESKYEFVKLMASLTMDDFDIHNYKNSKTFYKIMKQKNEDIFKNRAYPVSFYPVDGVGYRGYLVKGLEYGYEKNTDKYVVANIYPEKDKKTRYIVIISFTELDEVLAIAESIKLT</sequence>
<evidence type="ECO:0000313" key="1">
    <source>
        <dbReference type="EMBL" id="SEH57162.1"/>
    </source>
</evidence>
<accession>A0A1H6JE83</accession>
<reference evidence="1 2" key="1">
    <citation type="submission" date="2016-10" db="EMBL/GenBank/DDBJ databases">
        <authorList>
            <person name="de Groot N.N."/>
        </authorList>
    </citation>
    <scope>NUCLEOTIDE SEQUENCE [LARGE SCALE GENOMIC DNA]</scope>
    <source>
        <strain evidence="1 2">YAD2003</strain>
    </source>
</reference>
<name>A0A1H6JE83_RUMFL</name>
<proteinExistence type="predicted"/>
<dbReference type="Proteomes" id="UP000183190">
    <property type="component" value="Unassembled WGS sequence"/>
</dbReference>
<gene>
    <name evidence="1" type="ORF">SAMN02910265_01543</name>
</gene>
<evidence type="ECO:0000313" key="2">
    <source>
        <dbReference type="Proteomes" id="UP000183190"/>
    </source>
</evidence>
<organism evidence="1 2">
    <name type="scientific">Ruminococcus flavefaciens</name>
    <dbReference type="NCBI Taxonomy" id="1265"/>
    <lineage>
        <taxon>Bacteria</taxon>
        <taxon>Bacillati</taxon>
        <taxon>Bacillota</taxon>
        <taxon>Clostridia</taxon>
        <taxon>Eubacteriales</taxon>
        <taxon>Oscillospiraceae</taxon>
        <taxon>Ruminococcus</taxon>
    </lineage>
</organism>
<dbReference type="EMBL" id="FNWV01000004">
    <property type="protein sequence ID" value="SEH57162.1"/>
    <property type="molecule type" value="Genomic_DNA"/>
</dbReference>
<dbReference type="AlphaFoldDB" id="A0A1H6JE83"/>